<name>A0ACD0NTC5_9BASI</name>
<dbReference type="EMBL" id="KZ820103">
    <property type="protein sequence ID" value="PWN49060.1"/>
    <property type="molecule type" value="Genomic_DNA"/>
</dbReference>
<proteinExistence type="predicted"/>
<dbReference type="Proteomes" id="UP000245626">
    <property type="component" value="Unassembled WGS sequence"/>
</dbReference>
<organism evidence="1 2">
    <name type="scientific">Violaceomyces palustris</name>
    <dbReference type="NCBI Taxonomy" id="1673888"/>
    <lineage>
        <taxon>Eukaryota</taxon>
        <taxon>Fungi</taxon>
        <taxon>Dikarya</taxon>
        <taxon>Basidiomycota</taxon>
        <taxon>Ustilaginomycotina</taxon>
        <taxon>Ustilaginomycetes</taxon>
        <taxon>Violaceomycetales</taxon>
        <taxon>Violaceomycetaceae</taxon>
        <taxon>Violaceomyces</taxon>
    </lineage>
</organism>
<evidence type="ECO:0000313" key="2">
    <source>
        <dbReference type="Proteomes" id="UP000245626"/>
    </source>
</evidence>
<protein>
    <submittedName>
        <fullName evidence="1">Uncharacterized protein</fullName>
    </submittedName>
</protein>
<accession>A0ACD0NTC5</accession>
<evidence type="ECO:0000313" key="1">
    <source>
        <dbReference type="EMBL" id="PWN49060.1"/>
    </source>
</evidence>
<reference evidence="1 2" key="1">
    <citation type="journal article" date="2018" name="Mol. Biol. Evol.">
        <title>Broad Genomic Sampling Reveals a Smut Pathogenic Ancestry of the Fungal Clade Ustilaginomycotina.</title>
        <authorList>
            <person name="Kijpornyongpan T."/>
            <person name="Mondo S.J."/>
            <person name="Barry K."/>
            <person name="Sandor L."/>
            <person name="Lee J."/>
            <person name="Lipzen A."/>
            <person name="Pangilinan J."/>
            <person name="LaButti K."/>
            <person name="Hainaut M."/>
            <person name="Henrissat B."/>
            <person name="Grigoriev I.V."/>
            <person name="Spatafora J.W."/>
            <person name="Aime M.C."/>
        </authorList>
    </citation>
    <scope>NUCLEOTIDE SEQUENCE [LARGE SCALE GENOMIC DNA]</scope>
    <source>
        <strain evidence="1 2">SA 807</strain>
    </source>
</reference>
<keyword evidence="2" id="KW-1185">Reference proteome</keyword>
<sequence>MQKQTLYVRQQATQPGYLHKLSLKVRNPPPVRTPWRPGDYLRISTVVLVASILLLYVDRLFKQELEQQKLRGEA</sequence>
<gene>
    <name evidence="1" type="ORF">IE53DRAFT_388740</name>
</gene>